<name>A0A3L9Y5Z7_9RHOB</name>
<comment type="caution">
    <text evidence="3">The sequence shown here is derived from an EMBL/GenBank/DDBJ whole genome shotgun (WGS) entry which is preliminary data.</text>
</comment>
<evidence type="ECO:0000313" key="3">
    <source>
        <dbReference type="EMBL" id="RMA41546.1"/>
    </source>
</evidence>
<gene>
    <name evidence="3" type="ORF">D9R08_14670</name>
</gene>
<keyword evidence="2" id="KW-0325">Glycoprotein</keyword>
<dbReference type="InterPro" id="IPR052063">
    <property type="entry name" value="Polysaccharide_Lyase_1"/>
</dbReference>
<dbReference type="GO" id="GO:0046872">
    <property type="term" value="F:metal ion binding"/>
    <property type="evidence" value="ECO:0007669"/>
    <property type="project" value="UniProtKB-KW"/>
</dbReference>
<protein>
    <recommendedName>
        <fullName evidence="5">Pectate lyase</fullName>
    </recommendedName>
</protein>
<dbReference type="AlphaFoldDB" id="A0A3L9Y5Z7"/>
<dbReference type="EMBL" id="RCNT01000007">
    <property type="protein sequence ID" value="RMA41546.1"/>
    <property type="molecule type" value="Genomic_DNA"/>
</dbReference>
<reference evidence="3 4" key="1">
    <citation type="submission" date="2018-10" db="EMBL/GenBank/DDBJ databases">
        <authorList>
            <person name="Jung H.S."/>
            <person name="Jeon C.O."/>
        </authorList>
    </citation>
    <scope>NUCLEOTIDE SEQUENCE [LARGE SCALE GENOMIC DNA]</scope>
    <source>
        <strain evidence="3 4">MA-7-27</strain>
    </source>
</reference>
<dbReference type="Proteomes" id="UP000281343">
    <property type="component" value="Unassembled WGS sequence"/>
</dbReference>
<dbReference type="InterPro" id="IPR012334">
    <property type="entry name" value="Pectin_lyas_fold"/>
</dbReference>
<dbReference type="PANTHER" id="PTHR42970">
    <property type="entry name" value="PECTATE LYASE C-RELATED"/>
    <property type="match status" value="1"/>
</dbReference>
<dbReference type="InterPro" id="IPR011050">
    <property type="entry name" value="Pectin_lyase_fold/virulence"/>
</dbReference>
<dbReference type="PANTHER" id="PTHR42970:SF1">
    <property type="entry name" value="PECTATE LYASE C-RELATED"/>
    <property type="match status" value="1"/>
</dbReference>
<proteinExistence type="predicted"/>
<keyword evidence="1" id="KW-0479">Metal-binding</keyword>
<evidence type="ECO:0000313" key="4">
    <source>
        <dbReference type="Proteomes" id="UP000281343"/>
    </source>
</evidence>
<evidence type="ECO:0000256" key="1">
    <source>
        <dbReference type="ARBA" id="ARBA00022723"/>
    </source>
</evidence>
<dbReference type="SUPFAM" id="SSF51126">
    <property type="entry name" value="Pectin lyase-like"/>
    <property type="match status" value="1"/>
</dbReference>
<dbReference type="Gene3D" id="2.160.20.10">
    <property type="entry name" value="Single-stranded right-handed beta-helix, Pectin lyase-like"/>
    <property type="match status" value="1"/>
</dbReference>
<organism evidence="3 4">
    <name type="scientific">Rhodophyticola porphyridii</name>
    <dbReference type="NCBI Taxonomy" id="1852017"/>
    <lineage>
        <taxon>Bacteria</taxon>
        <taxon>Pseudomonadati</taxon>
        <taxon>Pseudomonadota</taxon>
        <taxon>Alphaproteobacteria</taxon>
        <taxon>Rhodobacterales</taxon>
        <taxon>Roseobacteraceae</taxon>
        <taxon>Rhodophyticola</taxon>
    </lineage>
</organism>
<keyword evidence="4" id="KW-1185">Reference proteome</keyword>
<sequence>MDHPIRPGSNLYVAGQTAPGDGIQIRVEGPRQGPLILEDSHDVVLRFMSLRPGPSSEPSPTVDALTIEDSERLYLGNLSMAFATDETFNIHVSGGRSADITLADSLLALSLDRTNHPDGRHSKGALICSTEGTGFECGRISLLRNLFAHHRDRNPDVKATSIGPVEVINNVFYNPISQFGEVYDLAGDVSLIYAGNIVMPGPSTVRNVPEALQVFDFTEAAIEIAAWGNIAPSRDRCAGGRSALLLDPAAEAAVVATSADTMATVLTAEEAYSHVMTRAGDAIPGRRVHDPLDQLVIDSVFACTGEVIDEVDQVGGWPLIAESAMIADSDGDGLPDDWEDMRPGLAPDRADDAWALDPITGLSHVETWLAVLAGDIPENAVAVQ</sequence>
<evidence type="ECO:0000256" key="2">
    <source>
        <dbReference type="ARBA" id="ARBA00023180"/>
    </source>
</evidence>
<accession>A0A3L9Y5Z7</accession>
<evidence type="ECO:0008006" key="5">
    <source>
        <dbReference type="Google" id="ProtNLM"/>
    </source>
</evidence>